<evidence type="ECO:0000259" key="3">
    <source>
        <dbReference type="PROSITE" id="PS50175"/>
    </source>
</evidence>
<feature type="domain" description="Peptidase A2" evidence="3">
    <location>
        <begin position="465"/>
        <end position="547"/>
    </location>
</feature>
<dbReference type="InterPro" id="IPR021109">
    <property type="entry name" value="Peptidase_aspartic_dom_sf"/>
</dbReference>
<evidence type="ECO:0000256" key="2">
    <source>
        <dbReference type="SAM" id="MobiDB-lite"/>
    </source>
</evidence>
<feature type="compositionally biased region" description="Basic and acidic residues" evidence="2">
    <location>
        <begin position="410"/>
        <end position="419"/>
    </location>
</feature>
<proteinExistence type="predicted"/>
<sequence>MADLARLKIQRGQLKSKLTRLKTFYDSLDLTKVDDLGVSELEIRLEKVIPAIDEFNILQSEIEILSESDSENTERDEFENSYYKLIANVKNFIATNPASNASNMNSSTSQKCNSPMNENRVKLPTIKLPTFNGHYDQWLEFRDAFTALIHDNNTISNIQKFYYLRSSLEGDACKIIQSLKASETNYTIGWQLLKDRFENKRLIIHNHVKAIFDLPIIQKESHVDLRNLFDNVTKHLRSLKALGEPTEHWDTLIIHIITSKLDNTTRREWESFELKQELPIMEDINKFLKQRCELLEKLEVNKSNNNFDKPSTRFKPKNQSNAYVNTNNKVICYYCKRPHTIYKCETFLKHSPADRMTEARKVNLCINCLRPGHTGLECKLSNCKICGRKHNSLLHIDTKAPHDASSSQPRPEDKQDNSENIRHTVAGVAGQAVRHSDIESSYAEQVLLSTAVVRVRDARGNLQKCRALLDSGSQSNFITEGCCKKLNIQLMPANYSITGVGQATSNVNYIGEIELFSNNNAYHATISCLVLPKITEILPMTYFDKSNLKIPDNIRLADPTFNQPGNIDILLGKLNIYSKQQFNSVSYFNTTLKNDVLNDQLVKFWQIEEVDFKPALSKAEQYCENHFLNNFTRNDKGQFVVSIPFKNNVSDLGHSRDLTMQRFLSQERRLMKNPNLYEDYKKFMNEYEQLGFELRKWLTNKRELCRIQIHA</sequence>
<dbReference type="SUPFAM" id="SSF50630">
    <property type="entry name" value="Acid proteases"/>
    <property type="match status" value="1"/>
</dbReference>
<dbReference type="GO" id="GO:0004190">
    <property type="term" value="F:aspartic-type endopeptidase activity"/>
    <property type="evidence" value="ECO:0007669"/>
    <property type="project" value="InterPro"/>
</dbReference>
<dbReference type="Pfam" id="PF03564">
    <property type="entry name" value="DUF1759"/>
    <property type="match status" value="1"/>
</dbReference>
<dbReference type="InterPro" id="IPR001995">
    <property type="entry name" value="Peptidase_A2_cat"/>
</dbReference>
<evidence type="ECO:0000313" key="4">
    <source>
        <dbReference type="EMBL" id="KAJ8957213.1"/>
    </source>
</evidence>
<dbReference type="EMBL" id="JAPWTK010000024">
    <property type="protein sequence ID" value="KAJ8957213.1"/>
    <property type="molecule type" value="Genomic_DNA"/>
</dbReference>
<dbReference type="Gene3D" id="2.40.70.10">
    <property type="entry name" value="Acid Proteases"/>
    <property type="match status" value="1"/>
</dbReference>
<feature type="region of interest" description="Disordered" evidence="2">
    <location>
        <begin position="397"/>
        <end position="419"/>
    </location>
</feature>
<evidence type="ECO:0000313" key="5">
    <source>
        <dbReference type="Proteomes" id="UP001162162"/>
    </source>
</evidence>
<keyword evidence="1" id="KW-0378">Hydrolase</keyword>
<dbReference type="GO" id="GO:0006508">
    <property type="term" value="P:proteolysis"/>
    <property type="evidence" value="ECO:0007669"/>
    <property type="project" value="InterPro"/>
</dbReference>
<evidence type="ECO:0000256" key="1">
    <source>
        <dbReference type="ARBA" id="ARBA00022801"/>
    </source>
</evidence>
<accession>A0AAV8YZD9</accession>
<gene>
    <name evidence="4" type="ORF">NQ318_007775</name>
</gene>
<name>A0AAV8YZD9_9CUCU</name>
<dbReference type="PANTHER" id="PTHR47331:SF1">
    <property type="entry name" value="GAG-LIKE PROTEIN"/>
    <property type="match status" value="1"/>
</dbReference>
<dbReference type="PROSITE" id="PS50175">
    <property type="entry name" value="ASP_PROT_RETROV"/>
    <property type="match status" value="1"/>
</dbReference>
<organism evidence="4 5">
    <name type="scientific">Aromia moschata</name>
    <dbReference type="NCBI Taxonomy" id="1265417"/>
    <lineage>
        <taxon>Eukaryota</taxon>
        <taxon>Metazoa</taxon>
        <taxon>Ecdysozoa</taxon>
        <taxon>Arthropoda</taxon>
        <taxon>Hexapoda</taxon>
        <taxon>Insecta</taxon>
        <taxon>Pterygota</taxon>
        <taxon>Neoptera</taxon>
        <taxon>Endopterygota</taxon>
        <taxon>Coleoptera</taxon>
        <taxon>Polyphaga</taxon>
        <taxon>Cucujiformia</taxon>
        <taxon>Chrysomeloidea</taxon>
        <taxon>Cerambycidae</taxon>
        <taxon>Cerambycinae</taxon>
        <taxon>Callichromatini</taxon>
        <taxon>Aromia</taxon>
    </lineage>
</organism>
<dbReference type="InterPro" id="IPR005312">
    <property type="entry name" value="DUF1759"/>
</dbReference>
<dbReference type="Proteomes" id="UP001162162">
    <property type="component" value="Unassembled WGS sequence"/>
</dbReference>
<reference evidence="4" key="1">
    <citation type="journal article" date="2023" name="Insect Mol. Biol.">
        <title>Genome sequencing provides insights into the evolution of gene families encoding plant cell wall-degrading enzymes in longhorned beetles.</title>
        <authorList>
            <person name="Shin N.R."/>
            <person name="Okamura Y."/>
            <person name="Kirsch R."/>
            <person name="Pauchet Y."/>
        </authorList>
    </citation>
    <scope>NUCLEOTIDE SEQUENCE</scope>
    <source>
        <strain evidence="4">AMC_N1</strain>
    </source>
</reference>
<dbReference type="AlphaFoldDB" id="A0AAV8YZD9"/>
<dbReference type="CDD" id="cd00303">
    <property type="entry name" value="retropepsin_like"/>
    <property type="match status" value="1"/>
</dbReference>
<keyword evidence="5" id="KW-1185">Reference proteome</keyword>
<comment type="caution">
    <text evidence="4">The sequence shown here is derived from an EMBL/GenBank/DDBJ whole genome shotgun (WGS) entry which is preliminary data.</text>
</comment>
<protein>
    <recommendedName>
        <fullName evidence="3">Peptidase A2 domain-containing protein</fullName>
    </recommendedName>
</protein>
<dbReference type="PANTHER" id="PTHR47331">
    <property type="entry name" value="PHD-TYPE DOMAIN-CONTAINING PROTEIN"/>
    <property type="match status" value="1"/>
</dbReference>